<dbReference type="PANTHER" id="PTHR21011:SF1">
    <property type="entry name" value="SMALL RIBOSOMAL SUBUNIT PROTEIN BS6M"/>
    <property type="match status" value="1"/>
</dbReference>
<accession>A0A9J6CDW3</accession>
<reference evidence="4" key="1">
    <citation type="submission" date="2021-03" db="EMBL/GenBank/DDBJ databases">
        <title>Chromosome level genome of the anhydrobiotic midge Polypedilum vanderplanki.</title>
        <authorList>
            <person name="Yoshida Y."/>
            <person name="Kikawada T."/>
            <person name="Gusev O."/>
        </authorList>
    </citation>
    <scope>NUCLEOTIDE SEQUENCE</scope>
    <source>
        <strain evidence="4">NIAS01</strain>
        <tissue evidence="4">Whole body or cell culture</tissue>
    </source>
</reference>
<evidence type="ECO:0000256" key="2">
    <source>
        <dbReference type="ARBA" id="ARBA00035170"/>
    </source>
</evidence>
<dbReference type="EMBL" id="JADBJN010000001">
    <property type="protein sequence ID" value="KAG5680135.1"/>
    <property type="molecule type" value="Genomic_DNA"/>
</dbReference>
<protein>
    <recommendedName>
        <fullName evidence="2">Small ribosomal subunit protein bS6m</fullName>
    </recommendedName>
    <alternativeName>
        <fullName evidence="3">28S ribosomal protein S6, mitochondrial</fullName>
    </alternativeName>
</protein>
<evidence type="ECO:0000313" key="4">
    <source>
        <dbReference type="EMBL" id="KAG5680135.1"/>
    </source>
</evidence>
<dbReference type="AlphaFoldDB" id="A0A9J6CDW3"/>
<dbReference type="FunFam" id="3.30.70.60:FF:000014">
    <property type="entry name" value="28S ribosomal protein S6, mitochondrial"/>
    <property type="match status" value="1"/>
</dbReference>
<dbReference type="InterPro" id="IPR035980">
    <property type="entry name" value="Ribosomal_bS6_sf"/>
</dbReference>
<proteinExistence type="inferred from homology"/>
<dbReference type="CDD" id="cd15465">
    <property type="entry name" value="bS6_mito"/>
    <property type="match status" value="1"/>
</dbReference>
<comment type="caution">
    <text evidence="4">The sequence shown here is derived from an EMBL/GenBank/DDBJ whole genome shotgun (WGS) entry which is preliminary data.</text>
</comment>
<evidence type="ECO:0000313" key="5">
    <source>
        <dbReference type="Proteomes" id="UP001107558"/>
    </source>
</evidence>
<keyword evidence="5" id="KW-1185">Reference proteome</keyword>
<evidence type="ECO:0000256" key="3">
    <source>
        <dbReference type="ARBA" id="ARBA00035365"/>
    </source>
</evidence>
<comment type="similarity">
    <text evidence="1">Belongs to the bacterial ribosomal protein bS6 family.</text>
</comment>
<dbReference type="Pfam" id="PF01250">
    <property type="entry name" value="Ribosomal_S6"/>
    <property type="match status" value="1"/>
</dbReference>
<dbReference type="InterPro" id="IPR000529">
    <property type="entry name" value="Ribosomal_bS6"/>
</dbReference>
<organism evidence="4 5">
    <name type="scientific">Polypedilum vanderplanki</name>
    <name type="common">Sleeping chironomid midge</name>
    <dbReference type="NCBI Taxonomy" id="319348"/>
    <lineage>
        <taxon>Eukaryota</taxon>
        <taxon>Metazoa</taxon>
        <taxon>Ecdysozoa</taxon>
        <taxon>Arthropoda</taxon>
        <taxon>Hexapoda</taxon>
        <taxon>Insecta</taxon>
        <taxon>Pterygota</taxon>
        <taxon>Neoptera</taxon>
        <taxon>Endopterygota</taxon>
        <taxon>Diptera</taxon>
        <taxon>Nematocera</taxon>
        <taxon>Chironomoidea</taxon>
        <taxon>Chironomidae</taxon>
        <taxon>Chironominae</taxon>
        <taxon>Polypedilum</taxon>
        <taxon>Polypedilum</taxon>
    </lineage>
</organism>
<dbReference type="GO" id="GO:0070181">
    <property type="term" value="F:small ribosomal subunit rRNA binding"/>
    <property type="evidence" value="ECO:0007669"/>
    <property type="project" value="TreeGrafter"/>
</dbReference>
<sequence>MPTYELALMLRTMSRPEIVTTLKRTTEAIFSKGGFLRQLDYLGDKQLPYRVHKNSQKHFTGSAFIVTFDVSPKKLDDLLEEYTRDVDILKRSIFKIEDEPQKIECTLDEELKPPAYRKEVINMMEKAAKGQKEKYPQNTGLNYYPFQK</sequence>
<gene>
    <name evidence="4" type="ORF">PVAND_009660</name>
</gene>
<dbReference type="Gene3D" id="3.30.70.60">
    <property type="match status" value="1"/>
</dbReference>
<name>A0A9J6CDW3_POLVA</name>
<dbReference type="SUPFAM" id="SSF54995">
    <property type="entry name" value="Ribosomal protein S6"/>
    <property type="match status" value="1"/>
</dbReference>
<dbReference type="InterPro" id="IPR014717">
    <property type="entry name" value="Transl_elong_EF1B/ribsomal_bS6"/>
</dbReference>
<dbReference type="GO" id="GO:0005763">
    <property type="term" value="C:mitochondrial small ribosomal subunit"/>
    <property type="evidence" value="ECO:0007669"/>
    <property type="project" value="TreeGrafter"/>
</dbReference>
<evidence type="ECO:0000256" key="1">
    <source>
        <dbReference type="ARBA" id="ARBA00009512"/>
    </source>
</evidence>
<dbReference type="GO" id="GO:0006412">
    <property type="term" value="P:translation"/>
    <property type="evidence" value="ECO:0007669"/>
    <property type="project" value="InterPro"/>
</dbReference>
<dbReference type="PANTHER" id="PTHR21011">
    <property type="entry name" value="MITOCHONDRIAL 28S RIBOSOMAL PROTEIN S6"/>
    <property type="match status" value="1"/>
</dbReference>
<dbReference type="GO" id="GO:0003735">
    <property type="term" value="F:structural constituent of ribosome"/>
    <property type="evidence" value="ECO:0007669"/>
    <property type="project" value="InterPro"/>
</dbReference>
<dbReference type="OrthoDB" id="268530at2759"/>
<dbReference type="Proteomes" id="UP001107558">
    <property type="component" value="Chromosome 1"/>
</dbReference>